<protein>
    <submittedName>
        <fullName evidence="1">Uncharacterized protein</fullName>
    </submittedName>
</protein>
<gene>
    <name evidence="1" type="ORF">HPB47_021366</name>
</gene>
<dbReference type="EMBL" id="JABSTQ010009188">
    <property type="protein sequence ID" value="KAG0431879.1"/>
    <property type="molecule type" value="Genomic_DNA"/>
</dbReference>
<sequence length="188" mass="21221">MPADASFTELMGFVLRTDELLHDIKDESIPVPRRGFRNRLNAIEVFNDREFLARYCFTTATVTSLLKFLSLEECENSRCLLVPPVPQLLITLQFYGVETFSCMVTHSVSGRWPRRQSPGMAAIWHTLCSDEVADEPRLWLITAGPGASWFGALVASRDGYVRSLKNIIARLMLMNNTSITNCCLENQS</sequence>
<organism evidence="1 2">
    <name type="scientific">Ixodes persulcatus</name>
    <name type="common">Taiga tick</name>
    <dbReference type="NCBI Taxonomy" id="34615"/>
    <lineage>
        <taxon>Eukaryota</taxon>
        <taxon>Metazoa</taxon>
        <taxon>Ecdysozoa</taxon>
        <taxon>Arthropoda</taxon>
        <taxon>Chelicerata</taxon>
        <taxon>Arachnida</taxon>
        <taxon>Acari</taxon>
        <taxon>Parasitiformes</taxon>
        <taxon>Ixodida</taxon>
        <taxon>Ixodoidea</taxon>
        <taxon>Ixodidae</taxon>
        <taxon>Ixodinae</taxon>
        <taxon>Ixodes</taxon>
    </lineage>
</organism>
<comment type="caution">
    <text evidence="1">The sequence shown here is derived from an EMBL/GenBank/DDBJ whole genome shotgun (WGS) entry which is preliminary data.</text>
</comment>
<evidence type="ECO:0000313" key="1">
    <source>
        <dbReference type="EMBL" id="KAG0431879.1"/>
    </source>
</evidence>
<evidence type="ECO:0000313" key="2">
    <source>
        <dbReference type="Proteomes" id="UP000805193"/>
    </source>
</evidence>
<proteinExistence type="predicted"/>
<reference evidence="1 2" key="1">
    <citation type="journal article" date="2020" name="Cell">
        <title>Large-Scale Comparative Analyses of Tick Genomes Elucidate Their Genetic Diversity and Vector Capacities.</title>
        <authorList>
            <consortium name="Tick Genome and Microbiome Consortium (TIGMIC)"/>
            <person name="Jia N."/>
            <person name="Wang J."/>
            <person name="Shi W."/>
            <person name="Du L."/>
            <person name="Sun Y."/>
            <person name="Zhan W."/>
            <person name="Jiang J.F."/>
            <person name="Wang Q."/>
            <person name="Zhang B."/>
            <person name="Ji P."/>
            <person name="Bell-Sakyi L."/>
            <person name="Cui X.M."/>
            <person name="Yuan T.T."/>
            <person name="Jiang B.G."/>
            <person name="Yang W.F."/>
            <person name="Lam T.T."/>
            <person name="Chang Q.C."/>
            <person name="Ding S.J."/>
            <person name="Wang X.J."/>
            <person name="Zhu J.G."/>
            <person name="Ruan X.D."/>
            <person name="Zhao L."/>
            <person name="Wei J.T."/>
            <person name="Ye R.Z."/>
            <person name="Que T.C."/>
            <person name="Du C.H."/>
            <person name="Zhou Y.H."/>
            <person name="Cheng J.X."/>
            <person name="Dai P.F."/>
            <person name="Guo W.B."/>
            <person name="Han X.H."/>
            <person name="Huang E.J."/>
            <person name="Li L.F."/>
            <person name="Wei W."/>
            <person name="Gao Y.C."/>
            <person name="Liu J.Z."/>
            <person name="Shao H.Z."/>
            <person name="Wang X."/>
            <person name="Wang C.C."/>
            <person name="Yang T.C."/>
            <person name="Huo Q.B."/>
            <person name="Li W."/>
            <person name="Chen H.Y."/>
            <person name="Chen S.E."/>
            <person name="Zhou L.G."/>
            <person name="Ni X.B."/>
            <person name="Tian J.H."/>
            <person name="Sheng Y."/>
            <person name="Liu T."/>
            <person name="Pan Y.S."/>
            <person name="Xia L.Y."/>
            <person name="Li J."/>
            <person name="Zhao F."/>
            <person name="Cao W.C."/>
        </authorList>
    </citation>
    <scope>NUCLEOTIDE SEQUENCE [LARGE SCALE GENOMIC DNA]</scope>
    <source>
        <strain evidence="1">Iper-2018</strain>
    </source>
</reference>
<accession>A0AC60QD10</accession>
<dbReference type="Proteomes" id="UP000805193">
    <property type="component" value="Unassembled WGS sequence"/>
</dbReference>
<keyword evidence="2" id="KW-1185">Reference proteome</keyword>
<name>A0AC60QD10_IXOPE</name>